<proteinExistence type="predicted"/>
<gene>
    <name evidence="1" type="ORF">HDA32_003171</name>
</gene>
<dbReference type="RefSeq" id="WP_179643904.1">
    <property type="nucleotide sequence ID" value="NZ_BAAAYY010000016.1"/>
</dbReference>
<protein>
    <submittedName>
        <fullName evidence="1">Uncharacterized protein</fullName>
    </submittedName>
</protein>
<dbReference type="EMBL" id="JACCCC010000001">
    <property type="protein sequence ID" value="NYE48051.1"/>
    <property type="molecule type" value="Genomic_DNA"/>
</dbReference>
<dbReference type="AlphaFoldDB" id="A0A852TWE5"/>
<reference evidence="1 2" key="1">
    <citation type="submission" date="2020-07" db="EMBL/GenBank/DDBJ databases">
        <title>Sequencing the genomes of 1000 actinobacteria strains.</title>
        <authorList>
            <person name="Klenk H.-P."/>
        </authorList>
    </citation>
    <scope>NUCLEOTIDE SEQUENCE [LARGE SCALE GENOMIC DNA]</scope>
    <source>
        <strain evidence="1 2">CXB654</strain>
    </source>
</reference>
<accession>A0A852TWE5</accession>
<sequence length="132" mass="13943">MVGATGWALISAGWEAREARAAEEAEAAAYGSTFEDAVDECGLGYSSGADIGDEGASLVIDHRGQDETGGLSYAQLDCVTNAVDAPDHVTAHMENTTAMDGRQSASWDGITASWSYHPDRGLDIVFSLDRDR</sequence>
<dbReference type="Proteomes" id="UP000589036">
    <property type="component" value="Unassembled WGS sequence"/>
</dbReference>
<name>A0A852TWE5_9ACTN</name>
<evidence type="ECO:0000313" key="2">
    <source>
        <dbReference type="Proteomes" id="UP000589036"/>
    </source>
</evidence>
<comment type="caution">
    <text evidence="1">The sequence shown here is derived from an EMBL/GenBank/DDBJ whole genome shotgun (WGS) entry which is preliminary data.</text>
</comment>
<evidence type="ECO:0000313" key="1">
    <source>
        <dbReference type="EMBL" id="NYE48051.1"/>
    </source>
</evidence>
<organism evidence="1 2">
    <name type="scientific">Spinactinospora alkalitolerans</name>
    <dbReference type="NCBI Taxonomy" id="687207"/>
    <lineage>
        <taxon>Bacteria</taxon>
        <taxon>Bacillati</taxon>
        <taxon>Actinomycetota</taxon>
        <taxon>Actinomycetes</taxon>
        <taxon>Streptosporangiales</taxon>
        <taxon>Nocardiopsidaceae</taxon>
        <taxon>Spinactinospora</taxon>
    </lineage>
</organism>
<keyword evidence="2" id="KW-1185">Reference proteome</keyword>